<feature type="transmembrane region" description="Helical" evidence="1">
    <location>
        <begin position="1030"/>
        <end position="1058"/>
    </location>
</feature>
<keyword evidence="1" id="KW-0472">Membrane</keyword>
<feature type="transmembrane region" description="Helical" evidence="1">
    <location>
        <begin position="361"/>
        <end position="380"/>
    </location>
</feature>
<dbReference type="EMBL" id="BSNK01000001">
    <property type="protein sequence ID" value="GLQ22170.1"/>
    <property type="molecule type" value="Genomic_DNA"/>
</dbReference>
<keyword evidence="1" id="KW-1133">Transmembrane helix</keyword>
<dbReference type="PRINTS" id="PR00702">
    <property type="entry name" value="ACRIFLAVINRP"/>
</dbReference>
<dbReference type="Gene3D" id="3.30.70.1320">
    <property type="entry name" value="Multidrug efflux transporter AcrB pore domain like"/>
    <property type="match status" value="1"/>
</dbReference>
<name>A0ABQ5V3R4_9PROT</name>
<dbReference type="PANTHER" id="PTHR32063:SF0">
    <property type="entry name" value="SWARMING MOTILITY PROTEIN SWRC"/>
    <property type="match status" value="1"/>
</dbReference>
<dbReference type="Gene3D" id="3.30.70.1430">
    <property type="entry name" value="Multidrug efflux transporter AcrB pore domain"/>
    <property type="match status" value="2"/>
</dbReference>
<gene>
    <name evidence="2" type="ORF">GCM10007853_00440</name>
</gene>
<feature type="transmembrane region" description="Helical" evidence="1">
    <location>
        <begin position="431"/>
        <end position="452"/>
    </location>
</feature>
<proteinExistence type="predicted"/>
<evidence type="ECO:0000256" key="1">
    <source>
        <dbReference type="SAM" id="Phobius"/>
    </source>
</evidence>
<feature type="transmembrane region" description="Helical" evidence="1">
    <location>
        <begin position="883"/>
        <end position="904"/>
    </location>
</feature>
<feature type="transmembrane region" description="Helical" evidence="1">
    <location>
        <begin position="988"/>
        <end position="1010"/>
    </location>
</feature>
<dbReference type="SUPFAM" id="SSF82693">
    <property type="entry name" value="Multidrug efflux transporter AcrB pore domain, PN1, PN2, PC1 and PC2 subdomains"/>
    <property type="match status" value="2"/>
</dbReference>
<dbReference type="Gene3D" id="3.30.2090.10">
    <property type="entry name" value="Multidrug efflux transporter AcrB TolC docking domain, DN and DC subdomains"/>
    <property type="match status" value="2"/>
</dbReference>
<keyword evidence="1" id="KW-0812">Transmembrane</keyword>
<feature type="transmembrane region" description="Helical" evidence="1">
    <location>
        <begin position="335"/>
        <end position="354"/>
    </location>
</feature>
<dbReference type="Gene3D" id="1.20.1640.10">
    <property type="entry name" value="Multidrug efflux transporter AcrB transmembrane domain"/>
    <property type="match status" value="2"/>
</dbReference>
<evidence type="ECO:0000313" key="2">
    <source>
        <dbReference type="EMBL" id="GLQ22170.1"/>
    </source>
</evidence>
<dbReference type="Proteomes" id="UP001161391">
    <property type="component" value="Unassembled WGS sequence"/>
</dbReference>
<feature type="transmembrane region" description="Helical" evidence="1">
    <location>
        <begin position="386"/>
        <end position="410"/>
    </location>
</feature>
<dbReference type="SUPFAM" id="SSF82866">
    <property type="entry name" value="Multidrug efflux transporter AcrB transmembrane domain"/>
    <property type="match status" value="2"/>
</dbReference>
<dbReference type="SUPFAM" id="SSF82714">
    <property type="entry name" value="Multidrug efflux transporter AcrB TolC docking domain, DN and DC subdomains"/>
    <property type="match status" value="2"/>
</dbReference>
<feature type="transmembrane region" description="Helical" evidence="1">
    <location>
        <begin position="467"/>
        <end position="489"/>
    </location>
</feature>
<organism evidence="2 3">
    <name type="scientific">Algimonas ampicilliniresistens</name>
    <dbReference type="NCBI Taxonomy" id="1298735"/>
    <lineage>
        <taxon>Bacteria</taxon>
        <taxon>Pseudomonadati</taxon>
        <taxon>Pseudomonadota</taxon>
        <taxon>Alphaproteobacteria</taxon>
        <taxon>Maricaulales</taxon>
        <taxon>Robiginitomaculaceae</taxon>
        <taxon>Algimonas</taxon>
    </lineage>
</organism>
<feature type="transmembrane region" description="Helical" evidence="1">
    <location>
        <begin position="911"/>
        <end position="933"/>
    </location>
</feature>
<comment type="caution">
    <text evidence="2">The sequence shown here is derived from an EMBL/GenBank/DDBJ whole genome shotgun (WGS) entry which is preliminary data.</text>
</comment>
<reference evidence="2" key="1">
    <citation type="journal article" date="2014" name="Int. J. Syst. Evol. Microbiol.">
        <title>Complete genome of a new Firmicutes species belonging to the dominant human colonic microbiota ('Ruminococcus bicirculans') reveals two chromosomes and a selective capacity to utilize plant glucans.</title>
        <authorList>
            <consortium name="NISC Comparative Sequencing Program"/>
            <person name="Wegmann U."/>
            <person name="Louis P."/>
            <person name="Goesmann A."/>
            <person name="Henrissat B."/>
            <person name="Duncan S.H."/>
            <person name="Flint H.J."/>
        </authorList>
    </citation>
    <scope>NUCLEOTIDE SEQUENCE</scope>
    <source>
        <strain evidence="2">NBRC 108219</strain>
    </source>
</reference>
<dbReference type="RefSeq" id="WP_284386444.1">
    <property type="nucleotide sequence ID" value="NZ_BSNK01000001.1"/>
</dbReference>
<reference evidence="2" key="2">
    <citation type="submission" date="2023-01" db="EMBL/GenBank/DDBJ databases">
        <title>Draft genome sequence of Algimonas ampicilliniresistens strain NBRC 108219.</title>
        <authorList>
            <person name="Sun Q."/>
            <person name="Mori K."/>
        </authorList>
    </citation>
    <scope>NUCLEOTIDE SEQUENCE</scope>
    <source>
        <strain evidence="2">NBRC 108219</strain>
    </source>
</reference>
<feature type="transmembrane region" description="Helical" evidence="1">
    <location>
        <begin position="12"/>
        <end position="30"/>
    </location>
</feature>
<sequence>MERIVGFAINAWRVTLGVMLFIIVGGLVAINQLPLDAEPDIPVPFVNVRVVLPGVSPADSERLLIRPLETELKSIDGLKQMDAVAANNVAYVILEFTPSFDQDQAVLDVQEAVDRARAEFPDEAKEPIVEEIDTSSMPIFVVNLFGDAPERTLQNTAKELQQRIEGIPSILAADISGERTDVLEAVIDPTLLESAGITFDELAAAISRNNTLITAGSLETSNGQFNVKLPGLIENADDLSKLIVRTDDSGAVVRMSDIAVVRRTYKDPQSYARYNNNNSVSVEITKRNGENILDTIAAVREVVEEYQTSDGWPDTISVEYSQDKSRYILDMVRSLSSSIINAILLVFIVCLIALGLRSALFVGFAIPGSFLISLCIMWIQGETINMMILFGLILSVGVLVDSAIVIIEYADRKLAEGLKAKEAYKMAGERMFWPIISSTATTLAAFLPLLFWETITGKFMAYFPLTMIYVLSASVLMALIFLPTIGALVGGLRERFSRNSGTMSEEAKAQALALAGEGGDPTKLTGMTGIYVRLVKRLIRFPLIVLGAAIALCFVIVLAFGKSMSGPPPKPVEFFTQTPSDQVYVFIRARGNSTPEAKRNLALEVERRITEANIEGIEGVYAVAGMNGGGGAQMDGLADEPGDAVVKVFFQLEDFADRRGVKTILEDIRVAVADMPGVIPEVTAASNGPPIGKDIGIEFTGRDRIAVAQATRSAEAYLSQMEGVLDIETTLPLPGIEWQLNVNQEEAGRLGLDVNRIGQTVQFVTEGALVGYFRPLDNDEEVDIRIRLPESARDIRALDELRIQTPRGAIPLASVVERTARPREDSIARRNQAAVFEVKANTADGYAPNVQVEELREWLNTQADLPKDVNWRFLGQQEENAEAAAFGIAALAAIMFMMSVILLLQFNSFYHVLLTLSAVILSVFGVLLGLIFYPYVSMVLTMTGVIALMGIVVNNNIVLIDTYQRLLEKGSDPIDAAIRTSAQRLRPVLLTTITTVVGLMPLVIGFDANVTTGHFDARGSGTSDIWKPLSYALVCGLSFATILTLLLTPVLLAAPYVWTQRIKKWRGKGSTAAVPVPQAAE</sequence>
<dbReference type="InterPro" id="IPR001036">
    <property type="entry name" value="Acrflvin-R"/>
</dbReference>
<protein>
    <submittedName>
        <fullName evidence="2">Acriflavin resistance protein</fullName>
    </submittedName>
</protein>
<keyword evidence="3" id="KW-1185">Reference proteome</keyword>
<feature type="transmembrane region" description="Helical" evidence="1">
    <location>
        <begin position="541"/>
        <end position="561"/>
    </location>
</feature>
<dbReference type="Gene3D" id="3.30.70.1440">
    <property type="entry name" value="Multidrug efflux transporter AcrB pore domain"/>
    <property type="match status" value="1"/>
</dbReference>
<dbReference type="Pfam" id="PF00873">
    <property type="entry name" value="ACR_tran"/>
    <property type="match status" value="1"/>
</dbReference>
<dbReference type="InterPro" id="IPR027463">
    <property type="entry name" value="AcrB_DN_DC_subdom"/>
</dbReference>
<accession>A0ABQ5V3R4</accession>
<dbReference type="PANTHER" id="PTHR32063">
    <property type="match status" value="1"/>
</dbReference>
<evidence type="ECO:0000313" key="3">
    <source>
        <dbReference type="Proteomes" id="UP001161391"/>
    </source>
</evidence>
<feature type="transmembrane region" description="Helical" evidence="1">
    <location>
        <begin position="939"/>
        <end position="959"/>
    </location>
</feature>